<evidence type="ECO:0000313" key="13">
    <source>
        <dbReference type="EMBL" id="GFU22031.1"/>
    </source>
</evidence>
<keyword evidence="5 12" id="KW-0812">Transmembrane</keyword>
<evidence type="ECO:0000256" key="5">
    <source>
        <dbReference type="ARBA" id="ARBA00022692"/>
    </source>
</evidence>
<comment type="subcellular location">
    <subcellularLocation>
        <location evidence="1">Cell membrane</location>
        <topology evidence="1">Multi-pass membrane protein</topology>
    </subcellularLocation>
</comment>
<dbReference type="AlphaFoldDB" id="A0A8X6QJB8"/>
<evidence type="ECO:0000256" key="3">
    <source>
        <dbReference type="ARBA" id="ARBA00022448"/>
    </source>
</evidence>
<gene>
    <name evidence="13" type="primary">CG32669</name>
    <name evidence="13" type="ORF">NPIL_26531</name>
</gene>
<feature type="transmembrane region" description="Helical" evidence="12">
    <location>
        <begin position="127"/>
        <end position="146"/>
    </location>
</feature>
<feature type="transmembrane region" description="Helical" evidence="12">
    <location>
        <begin position="235"/>
        <end position="255"/>
    </location>
</feature>
<sequence length="443" mass="48286">MKLEKLTLSAVDYVFLAATLLVSSGIGLYFQITSKKRTNEEYLLAGKNMSVTPVAFSLMATFMSSTTLMGIPVEMYLYGTNMTFMNLGFILGPIITSYMFMPIFFANDVSTAYEYLEKRFGKTTRRLISAMFAFQLLLFTSASLYAPALALSAVTNVSMWMSVIVIGIVCTFYCTLGGMKAVLWTDMFQAILMFAALFAIIIKGCLLLGGIGKIFEIANEGGRLVLPRFTFDLEAHYSMLNVFAQGMIITMSAYGGSQIQVQRLMTLKNLNKSIQATFLSIPMLVLFQSLCCLCGLIIYAYFRSCDPLTSPNSPIQSADQLIPYFITATLSNLPGLPGLCICGIFSATLSTVSSAINCLASVTSEDFLKPIFPNFHITVFHNKVISLVFGALCVGASFFVASLGHLIKMSIVIVGLVAGPNLAVFLLAACTTTTTEESDIPMR</sequence>
<comment type="caution">
    <text evidence="13">The sequence shown here is derived from an EMBL/GenBank/DDBJ whole genome shotgun (WGS) entry which is preliminary data.</text>
</comment>
<dbReference type="PANTHER" id="PTHR42985:SF40">
    <property type="entry name" value="LD47995P-RELATED"/>
    <property type="match status" value="1"/>
</dbReference>
<feature type="transmembrane region" description="Helical" evidence="12">
    <location>
        <begin position="276"/>
        <end position="302"/>
    </location>
</feature>
<feature type="transmembrane region" description="Helical" evidence="12">
    <location>
        <begin position="51"/>
        <end position="71"/>
    </location>
</feature>
<keyword evidence="6 12" id="KW-1133">Transmembrane helix</keyword>
<protein>
    <submittedName>
        <fullName evidence="13">Putative sodium-dependent multivitamin transporter</fullName>
    </submittedName>
</protein>
<evidence type="ECO:0000256" key="11">
    <source>
        <dbReference type="RuleBase" id="RU362091"/>
    </source>
</evidence>
<dbReference type="InterPro" id="IPR051163">
    <property type="entry name" value="Sodium:Solute_Symporter_SSF"/>
</dbReference>
<keyword evidence="9 12" id="KW-0472">Membrane</keyword>
<feature type="transmembrane region" description="Helical" evidence="12">
    <location>
        <begin position="191"/>
        <end position="215"/>
    </location>
</feature>
<keyword evidence="8" id="KW-0406">Ion transport</keyword>
<evidence type="ECO:0000256" key="2">
    <source>
        <dbReference type="ARBA" id="ARBA00006434"/>
    </source>
</evidence>
<feature type="transmembrane region" description="Helical" evidence="12">
    <location>
        <begin position="83"/>
        <end position="106"/>
    </location>
</feature>
<feature type="transmembrane region" description="Helical" evidence="12">
    <location>
        <begin position="409"/>
        <end position="433"/>
    </location>
</feature>
<feature type="transmembrane region" description="Helical" evidence="12">
    <location>
        <begin position="6"/>
        <end position="30"/>
    </location>
</feature>
<dbReference type="InterPro" id="IPR038377">
    <property type="entry name" value="Na/Glc_symporter_sf"/>
</dbReference>
<dbReference type="PROSITE" id="PS50283">
    <property type="entry name" value="NA_SOLUT_SYMP_3"/>
    <property type="match status" value="1"/>
</dbReference>
<evidence type="ECO:0000256" key="6">
    <source>
        <dbReference type="ARBA" id="ARBA00022989"/>
    </source>
</evidence>
<organism evidence="13 14">
    <name type="scientific">Nephila pilipes</name>
    <name type="common">Giant wood spider</name>
    <name type="synonym">Nephila maculata</name>
    <dbReference type="NCBI Taxonomy" id="299642"/>
    <lineage>
        <taxon>Eukaryota</taxon>
        <taxon>Metazoa</taxon>
        <taxon>Ecdysozoa</taxon>
        <taxon>Arthropoda</taxon>
        <taxon>Chelicerata</taxon>
        <taxon>Arachnida</taxon>
        <taxon>Araneae</taxon>
        <taxon>Araneomorphae</taxon>
        <taxon>Entelegynae</taxon>
        <taxon>Araneoidea</taxon>
        <taxon>Nephilidae</taxon>
        <taxon>Nephila</taxon>
    </lineage>
</organism>
<evidence type="ECO:0000256" key="7">
    <source>
        <dbReference type="ARBA" id="ARBA00023053"/>
    </source>
</evidence>
<dbReference type="NCBIfam" id="TIGR00813">
    <property type="entry name" value="sss"/>
    <property type="match status" value="1"/>
</dbReference>
<dbReference type="GO" id="GO:0006814">
    <property type="term" value="P:sodium ion transport"/>
    <property type="evidence" value="ECO:0007669"/>
    <property type="project" value="UniProtKB-KW"/>
</dbReference>
<evidence type="ECO:0000256" key="9">
    <source>
        <dbReference type="ARBA" id="ARBA00023136"/>
    </source>
</evidence>
<accession>A0A8X6QJB8</accession>
<name>A0A8X6QJB8_NEPPI</name>
<evidence type="ECO:0000256" key="12">
    <source>
        <dbReference type="SAM" id="Phobius"/>
    </source>
</evidence>
<dbReference type="Proteomes" id="UP000887013">
    <property type="component" value="Unassembled WGS sequence"/>
</dbReference>
<dbReference type="EMBL" id="BMAW01031630">
    <property type="protein sequence ID" value="GFU22031.1"/>
    <property type="molecule type" value="Genomic_DNA"/>
</dbReference>
<keyword evidence="7" id="KW-0915">Sodium</keyword>
<dbReference type="OrthoDB" id="6422429at2759"/>
<dbReference type="PANTHER" id="PTHR42985">
    <property type="entry name" value="SODIUM-COUPLED MONOCARBOXYLATE TRANSPORTER"/>
    <property type="match status" value="1"/>
</dbReference>
<keyword evidence="4" id="KW-1003">Cell membrane</keyword>
<keyword evidence="14" id="KW-1185">Reference proteome</keyword>
<reference evidence="13" key="1">
    <citation type="submission" date="2020-08" db="EMBL/GenBank/DDBJ databases">
        <title>Multicomponent nature underlies the extraordinary mechanical properties of spider dragline silk.</title>
        <authorList>
            <person name="Kono N."/>
            <person name="Nakamura H."/>
            <person name="Mori M."/>
            <person name="Yoshida Y."/>
            <person name="Ohtoshi R."/>
            <person name="Malay A.D."/>
            <person name="Moran D.A.P."/>
            <person name="Tomita M."/>
            <person name="Numata K."/>
            <person name="Arakawa K."/>
        </authorList>
    </citation>
    <scope>NUCLEOTIDE SEQUENCE</scope>
</reference>
<keyword evidence="3" id="KW-0813">Transport</keyword>
<dbReference type="Pfam" id="PF00474">
    <property type="entry name" value="SSF"/>
    <property type="match status" value="1"/>
</dbReference>
<evidence type="ECO:0000256" key="4">
    <source>
        <dbReference type="ARBA" id="ARBA00022475"/>
    </source>
</evidence>
<evidence type="ECO:0000256" key="8">
    <source>
        <dbReference type="ARBA" id="ARBA00023065"/>
    </source>
</evidence>
<keyword evidence="10" id="KW-0739">Sodium transport</keyword>
<evidence type="ECO:0000256" key="1">
    <source>
        <dbReference type="ARBA" id="ARBA00004651"/>
    </source>
</evidence>
<dbReference type="GO" id="GO:0005886">
    <property type="term" value="C:plasma membrane"/>
    <property type="evidence" value="ECO:0007669"/>
    <property type="project" value="UniProtKB-SubCell"/>
</dbReference>
<proteinExistence type="inferred from homology"/>
<evidence type="ECO:0000256" key="10">
    <source>
        <dbReference type="ARBA" id="ARBA00023201"/>
    </source>
</evidence>
<comment type="similarity">
    <text evidence="2 11">Belongs to the sodium:solute symporter (SSF) (TC 2.A.21) family.</text>
</comment>
<dbReference type="GO" id="GO:0015293">
    <property type="term" value="F:symporter activity"/>
    <property type="evidence" value="ECO:0007669"/>
    <property type="project" value="TreeGrafter"/>
</dbReference>
<feature type="transmembrane region" description="Helical" evidence="12">
    <location>
        <begin position="384"/>
        <end position="403"/>
    </location>
</feature>
<dbReference type="Gene3D" id="1.20.1730.10">
    <property type="entry name" value="Sodium/glucose cotransporter"/>
    <property type="match status" value="1"/>
</dbReference>
<dbReference type="InterPro" id="IPR001734">
    <property type="entry name" value="Na/solute_symporter"/>
</dbReference>
<evidence type="ECO:0000313" key="14">
    <source>
        <dbReference type="Proteomes" id="UP000887013"/>
    </source>
</evidence>
<feature type="transmembrane region" description="Helical" evidence="12">
    <location>
        <begin position="158"/>
        <end position="179"/>
    </location>
</feature>